<gene>
    <name evidence="2" type="ORF">F8B43_3004</name>
</gene>
<feature type="transmembrane region" description="Helical" evidence="1">
    <location>
        <begin position="6"/>
        <end position="27"/>
    </location>
</feature>
<reference evidence="2 3" key="1">
    <citation type="submission" date="2019-10" db="EMBL/GenBank/DDBJ databases">
        <title>Draft Genome Sequence of the Caffeine Degrading Methylotroph Methylorubrum populi PINKEL.</title>
        <authorList>
            <person name="Dawson S.C."/>
            <person name="Zhang X."/>
            <person name="Wright M.E."/>
            <person name="Sharma G."/>
            <person name="Langner J.T."/>
            <person name="Ditty J.L."/>
            <person name="Subuyuj G.A."/>
        </authorList>
    </citation>
    <scope>NUCLEOTIDE SEQUENCE [LARGE SCALE GENOMIC DNA]</scope>
    <source>
        <strain evidence="2 3">Pinkel</strain>
    </source>
</reference>
<sequence>MSSGEIFVTFVIPAVVLAAAYAAVHLNEWSIRRDLKREHRTPGE</sequence>
<dbReference type="Proteomes" id="UP000469949">
    <property type="component" value="Unassembled WGS sequence"/>
</dbReference>
<dbReference type="EMBL" id="WEKV01000010">
    <property type="protein sequence ID" value="KAB7784971.1"/>
    <property type="molecule type" value="Genomic_DNA"/>
</dbReference>
<keyword evidence="1" id="KW-0812">Transmembrane</keyword>
<evidence type="ECO:0000256" key="1">
    <source>
        <dbReference type="SAM" id="Phobius"/>
    </source>
</evidence>
<keyword evidence="1" id="KW-0472">Membrane</keyword>
<dbReference type="RefSeq" id="WP_276508060.1">
    <property type="nucleotide sequence ID" value="NZ_CP039546.1"/>
</dbReference>
<evidence type="ECO:0000313" key="3">
    <source>
        <dbReference type="Proteomes" id="UP000469949"/>
    </source>
</evidence>
<organism evidence="2 3">
    <name type="scientific">Methylorubrum populi</name>
    <dbReference type="NCBI Taxonomy" id="223967"/>
    <lineage>
        <taxon>Bacteria</taxon>
        <taxon>Pseudomonadati</taxon>
        <taxon>Pseudomonadota</taxon>
        <taxon>Alphaproteobacteria</taxon>
        <taxon>Hyphomicrobiales</taxon>
        <taxon>Methylobacteriaceae</taxon>
        <taxon>Methylorubrum</taxon>
    </lineage>
</organism>
<name>A0A833J7M1_9HYPH</name>
<evidence type="ECO:0000313" key="2">
    <source>
        <dbReference type="EMBL" id="KAB7784971.1"/>
    </source>
</evidence>
<proteinExistence type="predicted"/>
<accession>A0A833J7M1</accession>
<comment type="caution">
    <text evidence="2">The sequence shown here is derived from an EMBL/GenBank/DDBJ whole genome shotgun (WGS) entry which is preliminary data.</text>
</comment>
<protein>
    <submittedName>
        <fullName evidence="2">Uncharacterized protein</fullName>
    </submittedName>
</protein>
<dbReference type="AlphaFoldDB" id="A0A833J7M1"/>
<keyword evidence="1" id="KW-1133">Transmembrane helix</keyword>